<evidence type="ECO:0000313" key="12">
    <source>
        <dbReference type="Proteomes" id="UP000053890"/>
    </source>
</evidence>
<dbReference type="PANTHER" id="PTHR13035">
    <property type="entry name" value="PROTEIN N-TERMINAL GLUTAMINE AMIDOHYDROLASE"/>
    <property type="match status" value="1"/>
</dbReference>
<evidence type="ECO:0000256" key="7">
    <source>
        <dbReference type="ARBA" id="ARBA00048768"/>
    </source>
</evidence>
<evidence type="ECO:0000256" key="6">
    <source>
        <dbReference type="ARBA" id="ARBA00029677"/>
    </source>
</evidence>
<evidence type="ECO:0000256" key="9">
    <source>
        <dbReference type="SAM" id="MobiDB-lite"/>
    </source>
</evidence>
<comment type="function">
    <text evidence="8">Mediates the side-chain deamidation of N-terminal glutamine residues to glutamate, an important step in N-end rule pathway of protein degradation. Conversion of the resulting N-terminal glutamine to glutamate renders the protein susceptible to arginylation, polyubiquitination and degradation as specified by the N-end rule. Does not act on substrates with internal or C-terminal glutamine and does not act on non-glutamine residues in any position.</text>
</comment>
<evidence type="ECO:0000259" key="10">
    <source>
        <dbReference type="Pfam" id="PF09764"/>
    </source>
</evidence>
<feature type="region of interest" description="Disordered" evidence="9">
    <location>
        <begin position="155"/>
        <end position="185"/>
    </location>
</feature>
<evidence type="ECO:0000256" key="8">
    <source>
        <dbReference type="RuleBase" id="RU367082"/>
    </source>
</evidence>
<dbReference type="InterPro" id="IPR023128">
    <property type="entry name" value="Prot_N_Gln_amidohydro_ab_roll"/>
</dbReference>
<evidence type="ECO:0000256" key="4">
    <source>
        <dbReference type="ARBA" id="ARBA00021247"/>
    </source>
</evidence>
<evidence type="ECO:0000256" key="1">
    <source>
        <dbReference type="ARBA" id="ARBA00008985"/>
    </source>
</evidence>
<comment type="catalytic activity">
    <reaction evidence="7 8">
        <text>N-terminal L-glutaminyl-[protein] + H2O = N-terminal L-glutamyl-[protein] + NH4(+)</text>
        <dbReference type="Rhea" id="RHEA:50680"/>
        <dbReference type="Rhea" id="RHEA-COMP:12668"/>
        <dbReference type="Rhea" id="RHEA-COMP:12777"/>
        <dbReference type="ChEBI" id="CHEBI:15377"/>
        <dbReference type="ChEBI" id="CHEBI:28938"/>
        <dbReference type="ChEBI" id="CHEBI:64721"/>
        <dbReference type="ChEBI" id="CHEBI:64722"/>
        <dbReference type="EC" id="3.5.1.122"/>
    </reaction>
</comment>
<evidence type="ECO:0000256" key="2">
    <source>
        <dbReference type="ARBA" id="ARBA00011245"/>
    </source>
</evidence>
<evidence type="ECO:0000256" key="3">
    <source>
        <dbReference type="ARBA" id="ARBA00012718"/>
    </source>
</evidence>
<dbReference type="InterPro" id="IPR037132">
    <property type="entry name" value="N_Gln_amidohydro_ab_roll_sf"/>
</dbReference>
<dbReference type="GO" id="GO:0005634">
    <property type="term" value="C:nucleus"/>
    <property type="evidence" value="ECO:0007669"/>
    <property type="project" value="TreeGrafter"/>
</dbReference>
<dbReference type="PANTHER" id="PTHR13035:SF0">
    <property type="entry name" value="PROTEIN N-TERMINAL GLUTAMINE AMIDOHYDROLASE"/>
    <property type="match status" value="1"/>
</dbReference>
<comment type="similarity">
    <text evidence="1 8">Belongs to the NTAQ1 family.</text>
</comment>
<dbReference type="AlphaFoldDB" id="A0A194S8F1"/>
<gene>
    <name evidence="11" type="ORF">RHOBADRAFT_43103</name>
</gene>
<dbReference type="EMBL" id="KQ474077">
    <property type="protein sequence ID" value="KPV75681.1"/>
    <property type="molecule type" value="Genomic_DNA"/>
</dbReference>
<dbReference type="EC" id="3.5.1.122" evidence="3 8"/>
<dbReference type="Proteomes" id="UP000053890">
    <property type="component" value="Unassembled WGS sequence"/>
</dbReference>
<accession>A0A194S8F1</accession>
<name>A0A194S8F1_RHOGW</name>
<reference evidence="11 12" key="1">
    <citation type="journal article" date="2015" name="Front. Microbiol.">
        <title>Genome sequence of the plant growth promoting endophytic yeast Rhodotorula graminis WP1.</title>
        <authorList>
            <person name="Firrincieli A."/>
            <person name="Otillar R."/>
            <person name="Salamov A."/>
            <person name="Schmutz J."/>
            <person name="Khan Z."/>
            <person name="Redman R.S."/>
            <person name="Fleck N.D."/>
            <person name="Lindquist E."/>
            <person name="Grigoriev I.V."/>
            <person name="Doty S.L."/>
        </authorList>
    </citation>
    <scope>NUCLEOTIDE SEQUENCE [LARGE SCALE GENOMIC DNA]</scope>
    <source>
        <strain evidence="11 12">WP1</strain>
    </source>
</reference>
<dbReference type="OMA" id="GWGTVYS"/>
<dbReference type="OrthoDB" id="2529849at2759"/>
<dbReference type="GO" id="GO:0070773">
    <property type="term" value="F:protein-N-terminal glutamine amidohydrolase activity"/>
    <property type="evidence" value="ECO:0007669"/>
    <property type="project" value="UniProtKB-UniRule"/>
</dbReference>
<dbReference type="Pfam" id="PF09764">
    <property type="entry name" value="Nt_Gln_amidase"/>
    <property type="match status" value="1"/>
</dbReference>
<feature type="domain" description="Protein N-terminal glutamine amidohydrolase alpha beta roll" evidence="10">
    <location>
        <begin position="11"/>
        <end position="218"/>
    </location>
</feature>
<keyword evidence="12" id="KW-1185">Reference proteome</keyword>
<dbReference type="RefSeq" id="XP_018271730.1">
    <property type="nucleotide sequence ID" value="XM_018414174.1"/>
</dbReference>
<keyword evidence="5 8" id="KW-0378">Hydrolase</keyword>
<evidence type="ECO:0000256" key="5">
    <source>
        <dbReference type="ARBA" id="ARBA00022801"/>
    </source>
</evidence>
<comment type="subunit">
    <text evidence="2 8">Monomer.</text>
</comment>
<organism evidence="11 12">
    <name type="scientific">Rhodotorula graminis (strain WP1)</name>
    <dbReference type="NCBI Taxonomy" id="578459"/>
    <lineage>
        <taxon>Eukaryota</taxon>
        <taxon>Fungi</taxon>
        <taxon>Dikarya</taxon>
        <taxon>Basidiomycota</taxon>
        <taxon>Pucciniomycotina</taxon>
        <taxon>Microbotryomycetes</taxon>
        <taxon>Sporidiobolales</taxon>
        <taxon>Sporidiobolaceae</taxon>
        <taxon>Rhodotorula</taxon>
    </lineage>
</organism>
<sequence length="251" mass="27969">MAAQPVDEAHYTPFYCEENVYQLLATLQGSPRFSRSFAVFVSNLDRHALLFQQQASHQGPDQGHYVVWDYHVVAVAMERAGGEPQQVAPERVVVLDRDSRLGAVVPMREYVAQTFRPDLFRDGVLEPTLRSRFRVVPGKTFLESFASDRSHMLVPPSTAADAAPLPSTRIPRPDSPARPAQPQYLKPVPPYPPICGSAAAACGETHNLWTRFLDMRLPGERERGASRGLADDEGRYGRVLEGANELLAYPW</sequence>
<dbReference type="GO" id="GO:0008418">
    <property type="term" value="F:protein-N-terminal asparagine amidohydrolase activity"/>
    <property type="evidence" value="ECO:0007669"/>
    <property type="project" value="UniProtKB-UniRule"/>
</dbReference>
<dbReference type="InterPro" id="IPR039733">
    <property type="entry name" value="NTAQ1"/>
</dbReference>
<proteinExistence type="inferred from homology"/>
<dbReference type="GeneID" id="28974622"/>
<evidence type="ECO:0000313" key="11">
    <source>
        <dbReference type="EMBL" id="KPV75681.1"/>
    </source>
</evidence>
<protein>
    <recommendedName>
        <fullName evidence="4 8">Protein N-terminal glutamine amidohydrolase</fullName>
        <ecNumber evidence="3 8">3.5.1.122</ecNumber>
    </recommendedName>
    <alternativeName>
        <fullName evidence="6 8">Protein NH2-terminal glutamine deamidase</fullName>
    </alternativeName>
</protein>
<dbReference type="Gene3D" id="3.10.620.10">
    <property type="entry name" value="Protein N-terminal glutamine amidohydrolase, alpha beta roll"/>
    <property type="match status" value="1"/>
</dbReference>
<dbReference type="GO" id="GO:0005829">
    <property type="term" value="C:cytosol"/>
    <property type="evidence" value="ECO:0007669"/>
    <property type="project" value="TreeGrafter"/>
</dbReference>